<protein>
    <submittedName>
        <fullName evidence="1">Uncharacterized protein</fullName>
    </submittedName>
</protein>
<evidence type="ECO:0000313" key="1">
    <source>
        <dbReference type="EMBL" id="KAI6085545.1"/>
    </source>
</evidence>
<organism evidence="1 2">
    <name type="scientific">Hypoxylon rubiginosum</name>
    <dbReference type="NCBI Taxonomy" id="110542"/>
    <lineage>
        <taxon>Eukaryota</taxon>
        <taxon>Fungi</taxon>
        <taxon>Dikarya</taxon>
        <taxon>Ascomycota</taxon>
        <taxon>Pezizomycotina</taxon>
        <taxon>Sordariomycetes</taxon>
        <taxon>Xylariomycetidae</taxon>
        <taxon>Xylariales</taxon>
        <taxon>Hypoxylaceae</taxon>
        <taxon>Hypoxylon</taxon>
    </lineage>
</organism>
<name>A0ACC0CYK3_9PEZI</name>
<reference evidence="1 2" key="1">
    <citation type="journal article" date="2022" name="New Phytol.">
        <title>Ecological generalism drives hyperdiversity of secondary metabolite gene clusters in xylarialean endophytes.</title>
        <authorList>
            <person name="Franco M.E.E."/>
            <person name="Wisecaver J.H."/>
            <person name="Arnold A.E."/>
            <person name="Ju Y.M."/>
            <person name="Slot J.C."/>
            <person name="Ahrendt S."/>
            <person name="Moore L.P."/>
            <person name="Eastman K.E."/>
            <person name="Scott K."/>
            <person name="Konkel Z."/>
            <person name="Mondo S.J."/>
            <person name="Kuo A."/>
            <person name="Hayes R.D."/>
            <person name="Haridas S."/>
            <person name="Andreopoulos B."/>
            <person name="Riley R."/>
            <person name="LaButti K."/>
            <person name="Pangilinan J."/>
            <person name="Lipzen A."/>
            <person name="Amirebrahimi M."/>
            <person name="Yan J."/>
            <person name="Adam C."/>
            <person name="Keymanesh K."/>
            <person name="Ng V."/>
            <person name="Louie K."/>
            <person name="Northen T."/>
            <person name="Drula E."/>
            <person name="Henrissat B."/>
            <person name="Hsieh H.M."/>
            <person name="Youens-Clark K."/>
            <person name="Lutzoni F."/>
            <person name="Miadlikowska J."/>
            <person name="Eastwood D.C."/>
            <person name="Hamelin R.C."/>
            <person name="Grigoriev I.V."/>
            <person name="U'Ren J.M."/>
        </authorList>
    </citation>
    <scope>NUCLEOTIDE SEQUENCE [LARGE SCALE GENOMIC DNA]</scope>
    <source>
        <strain evidence="1 2">ER1909</strain>
    </source>
</reference>
<comment type="caution">
    <text evidence="1">The sequence shown here is derived from an EMBL/GenBank/DDBJ whole genome shotgun (WGS) entry which is preliminary data.</text>
</comment>
<accession>A0ACC0CYK3</accession>
<keyword evidence="2" id="KW-1185">Reference proteome</keyword>
<sequence>MAEILDSDAFDLLSSSPRPFAATPTVSDPSTVSDTESILADSLLSTPSDREQSGQGEHYSLPSSSNPASETASPSSSQLFGSDDPSDWDMDVDEPFLADHHDYARESSEESLFVGEDFDGGDGIEGFSGNNINPINNPIYYQLPPLSGNGVDGGGDLGRLYRNPRGARGARRSINYQIPPLSSIGLDQAENEIDELVGMEVHNPRDRQRHQRQPRAQPEVIDLTGDVSSPQAVPQHASQNARRRQSQRNSPPRLSRSDASYVGERTVIDLVSDSDDEPQAIGMPPLRGNDRPRPPRRVPTLPPLQNVPEVGDHGAQRRVADQLGLGGFQQQIQRYIGGIHNHMENIPLFDWLNSSRINGGGDDVVLVSHRQILPADNPARPDRGQQPFAPVQLDYNVHPFQNQPPPPVAGGGTPKPAHEPPKETRPGFTRNTAEDVIAICPSCEKELAYEDGDGATGTPAKKARSKKDKAEHHFWAVKACGHVYCRKCFEHRKPTGKNPPPVGFRPDPSGAKNKMLCAVEDCETEVSSKSVWVGIFM</sequence>
<evidence type="ECO:0000313" key="2">
    <source>
        <dbReference type="Proteomes" id="UP001497680"/>
    </source>
</evidence>
<gene>
    <name evidence="1" type="ORF">F4821DRAFT_260872</name>
</gene>
<proteinExistence type="predicted"/>
<dbReference type="EMBL" id="MU394324">
    <property type="protein sequence ID" value="KAI6085545.1"/>
    <property type="molecule type" value="Genomic_DNA"/>
</dbReference>
<dbReference type="Proteomes" id="UP001497680">
    <property type="component" value="Unassembled WGS sequence"/>
</dbReference>